<proteinExistence type="inferred from homology"/>
<evidence type="ECO:0000256" key="4">
    <source>
        <dbReference type="SAM" id="MobiDB-lite"/>
    </source>
</evidence>
<sequence>MVRVAVAGGTGGLGRTIVEALEEDGTHDVVVLTRKTGHPPNAETNSSPSTTAVIPTDYTNPESIAQTLNEHNIHTVISTIVIKSEEQRDAQLNLIRGSALSSSVKRFTPSEFGTPRKPFNDTSSASSAPTPSPTDYKSQAVAELEATHLEYTLFSHGIFMDYQGMPRIQSHLTPWVFAIDLAHKVAGIPGSGDVACVYTYSRDVARFVAAAAGLPDGAWKKQSVMVGQRQTLNQVLRTAESILGAFDAFYESVSKEVFQRRFAGFGMAMEQGAFDFEMPSDGVLLNDLFPHIRPKTMREVIEEGWA</sequence>
<name>A0ABR0S6B3_9HYPO</name>
<feature type="domain" description="NmrA-like" evidence="5">
    <location>
        <begin position="3"/>
        <end position="262"/>
    </location>
</feature>
<accession>A0ABR0S6B3</accession>
<keyword evidence="7" id="KW-1185">Reference proteome</keyword>
<dbReference type="EMBL" id="JAVFKD010000016">
    <property type="protein sequence ID" value="KAK5987361.1"/>
    <property type="molecule type" value="Genomic_DNA"/>
</dbReference>
<dbReference type="SUPFAM" id="SSF51735">
    <property type="entry name" value="NAD(P)-binding Rossmann-fold domains"/>
    <property type="match status" value="1"/>
</dbReference>
<comment type="similarity">
    <text evidence="1">Belongs to the NmrA-type oxidoreductase family. Isoflavone reductase subfamily.</text>
</comment>
<feature type="region of interest" description="Disordered" evidence="4">
    <location>
        <begin position="106"/>
        <end position="138"/>
    </location>
</feature>
<keyword evidence="3" id="KW-0560">Oxidoreductase</keyword>
<dbReference type="InterPro" id="IPR008030">
    <property type="entry name" value="NmrA-like"/>
</dbReference>
<evidence type="ECO:0000313" key="7">
    <source>
        <dbReference type="Proteomes" id="UP001338125"/>
    </source>
</evidence>
<evidence type="ECO:0000313" key="6">
    <source>
        <dbReference type="EMBL" id="KAK5987361.1"/>
    </source>
</evidence>
<comment type="caution">
    <text evidence="6">The sequence shown here is derived from an EMBL/GenBank/DDBJ whole genome shotgun (WGS) entry which is preliminary data.</text>
</comment>
<evidence type="ECO:0000259" key="5">
    <source>
        <dbReference type="Pfam" id="PF05368"/>
    </source>
</evidence>
<reference evidence="6 7" key="1">
    <citation type="submission" date="2024-01" db="EMBL/GenBank/DDBJ databases">
        <title>Complete genome of Cladobotryum mycophilum ATHUM6906.</title>
        <authorList>
            <person name="Christinaki A.C."/>
            <person name="Myridakis A.I."/>
            <person name="Kouvelis V.N."/>
        </authorList>
    </citation>
    <scope>NUCLEOTIDE SEQUENCE [LARGE SCALE GENOMIC DNA]</scope>
    <source>
        <strain evidence="6 7">ATHUM6906</strain>
    </source>
</reference>
<protein>
    <submittedName>
        <fullName evidence="6">Oxidoreductase BOA1</fullName>
    </submittedName>
</protein>
<dbReference type="InterPro" id="IPR036291">
    <property type="entry name" value="NAD(P)-bd_dom_sf"/>
</dbReference>
<dbReference type="Pfam" id="PF05368">
    <property type="entry name" value="NmrA"/>
    <property type="match status" value="1"/>
</dbReference>
<evidence type="ECO:0000256" key="1">
    <source>
        <dbReference type="ARBA" id="ARBA00005725"/>
    </source>
</evidence>
<dbReference type="PANTHER" id="PTHR47706:SF4">
    <property type="entry name" value="NMRA-LIKE DOMAIN-CONTAINING PROTEIN"/>
    <property type="match status" value="1"/>
</dbReference>
<evidence type="ECO:0000256" key="2">
    <source>
        <dbReference type="ARBA" id="ARBA00022857"/>
    </source>
</evidence>
<keyword evidence="2" id="KW-0521">NADP</keyword>
<dbReference type="InterPro" id="IPR051609">
    <property type="entry name" value="NmrA/Isoflavone_reductase-like"/>
</dbReference>
<dbReference type="Gene3D" id="3.40.50.720">
    <property type="entry name" value="NAD(P)-binding Rossmann-like Domain"/>
    <property type="match status" value="1"/>
</dbReference>
<dbReference type="Gene3D" id="3.90.25.10">
    <property type="entry name" value="UDP-galactose 4-epimerase, domain 1"/>
    <property type="match status" value="1"/>
</dbReference>
<gene>
    <name evidence="6" type="ORF">PT974_11488</name>
</gene>
<dbReference type="Proteomes" id="UP001338125">
    <property type="component" value="Unassembled WGS sequence"/>
</dbReference>
<evidence type="ECO:0000256" key="3">
    <source>
        <dbReference type="ARBA" id="ARBA00023002"/>
    </source>
</evidence>
<organism evidence="6 7">
    <name type="scientific">Cladobotryum mycophilum</name>
    <dbReference type="NCBI Taxonomy" id="491253"/>
    <lineage>
        <taxon>Eukaryota</taxon>
        <taxon>Fungi</taxon>
        <taxon>Dikarya</taxon>
        <taxon>Ascomycota</taxon>
        <taxon>Pezizomycotina</taxon>
        <taxon>Sordariomycetes</taxon>
        <taxon>Hypocreomycetidae</taxon>
        <taxon>Hypocreales</taxon>
        <taxon>Hypocreaceae</taxon>
        <taxon>Cladobotryum</taxon>
    </lineage>
</organism>
<dbReference type="PANTHER" id="PTHR47706">
    <property type="entry name" value="NMRA-LIKE FAMILY PROTEIN"/>
    <property type="match status" value="1"/>
</dbReference>